<protein>
    <submittedName>
        <fullName evidence="2">Dtdp-4-dehydrorhamnose dehydrogenase, putative</fullName>
    </submittedName>
</protein>
<dbReference type="Proteomes" id="UP000008311">
    <property type="component" value="Unassembled WGS sequence"/>
</dbReference>
<name>B9TK86_RICCO</name>
<organism evidence="2 3">
    <name type="scientific">Ricinus communis</name>
    <name type="common">Castor bean</name>
    <dbReference type="NCBI Taxonomy" id="3988"/>
    <lineage>
        <taxon>Eukaryota</taxon>
        <taxon>Viridiplantae</taxon>
        <taxon>Streptophyta</taxon>
        <taxon>Embryophyta</taxon>
        <taxon>Tracheophyta</taxon>
        <taxon>Spermatophyta</taxon>
        <taxon>Magnoliopsida</taxon>
        <taxon>eudicotyledons</taxon>
        <taxon>Gunneridae</taxon>
        <taxon>Pentapetalae</taxon>
        <taxon>rosids</taxon>
        <taxon>fabids</taxon>
        <taxon>Malpighiales</taxon>
        <taxon>Euphorbiaceae</taxon>
        <taxon>Acalyphoideae</taxon>
        <taxon>Acalypheae</taxon>
        <taxon>Ricinus</taxon>
    </lineage>
</organism>
<gene>
    <name evidence="2" type="ORF">RCOM_2048240</name>
</gene>
<evidence type="ECO:0000259" key="1">
    <source>
        <dbReference type="Pfam" id="PF04321"/>
    </source>
</evidence>
<feature type="domain" description="RmlD-like substrate binding" evidence="1">
    <location>
        <begin position="3"/>
        <end position="77"/>
    </location>
</feature>
<sequence length="82" mass="8973">MVRFASEIVTQYRALESVRGWPPLAVNEVQPIAAAEYPTPAKRPANSRLSTAKLEQTFGVTLREWSIALNQVMAELAMTAAG</sequence>
<dbReference type="InterPro" id="IPR036291">
    <property type="entry name" value="NAD(P)-bd_dom_sf"/>
</dbReference>
<reference evidence="3" key="1">
    <citation type="journal article" date="2010" name="Nat. Biotechnol.">
        <title>Draft genome sequence of the oilseed species Ricinus communis.</title>
        <authorList>
            <person name="Chan A.P."/>
            <person name="Crabtree J."/>
            <person name="Zhao Q."/>
            <person name="Lorenzi H."/>
            <person name="Orvis J."/>
            <person name="Puiu D."/>
            <person name="Melake-Berhan A."/>
            <person name="Jones K.M."/>
            <person name="Redman J."/>
            <person name="Chen G."/>
            <person name="Cahoon E.B."/>
            <person name="Gedil M."/>
            <person name="Stanke M."/>
            <person name="Haas B.J."/>
            <person name="Wortman J.R."/>
            <person name="Fraser-Liggett C.M."/>
            <person name="Ravel J."/>
            <person name="Rabinowicz P.D."/>
        </authorList>
    </citation>
    <scope>NUCLEOTIDE SEQUENCE [LARGE SCALE GENOMIC DNA]</scope>
    <source>
        <strain evidence="3">cv. Hale</strain>
    </source>
</reference>
<dbReference type="Gene3D" id="3.40.50.720">
    <property type="entry name" value="NAD(P)-binding Rossmann-like Domain"/>
    <property type="match status" value="1"/>
</dbReference>
<dbReference type="Gene3D" id="3.90.25.10">
    <property type="entry name" value="UDP-galactose 4-epimerase, domain 1"/>
    <property type="match status" value="1"/>
</dbReference>
<dbReference type="InParanoid" id="B9TK86"/>
<dbReference type="SUPFAM" id="SSF51735">
    <property type="entry name" value="NAD(P)-binding Rossmann-fold domains"/>
    <property type="match status" value="1"/>
</dbReference>
<dbReference type="AlphaFoldDB" id="B9TK86"/>
<keyword evidence="3" id="KW-1185">Reference proteome</keyword>
<proteinExistence type="predicted"/>
<dbReference type="EMBL" id="EQ984885">
    <property type="protein sequence ID" value="EEF23729.1"/>
    <property type="molecule type" value="Genomic_DNA"/>
</dbReference>
<dbReference type="InterPro" id="IPR029903">
    <property type="entry name" value="RmlD-like-bd"/>
</dbReference>
<accession>B9TK86</accession>
<dbReference type="Pfam" id="PF04321">
    <property type="entry name" value="RmlD_sub_bind"/>
    <property type="match status" value="1"/>
</dbReference>
<evidence type="ECO:0000313" key="3">
    <source>
        <dbReference type="Proteomes" id="UP000008311"/>
    </source>
</evidence>
<evidence type="ECO:0000313" key="2">
    <source>
        <dbReference type="EMBL" id="EEF23729.1"/>
    </source>
</evidence>